<feature type="domain" description="Phytocyanin" evidence="2">
    <location>
        <begin position="29"/>
        <end position="111"/>
    </location>
</feature>
<reference evidence="4" key="2">
    <citation type="submission" date="2019-10" db="EMBL/GenBank/DDBJ databases">
        <title>A de novo genome assembly of a pear dwarfing rootstock.</title>
        <authorList>
            <person name="Wang F."/>
            <person name="Wang J."/>
            <person name="Li S."/>
            <person name="Zhang Y."/>
            <person name="Fang M."/>
            <person name="Ma L."/>
            <person name="Zhao Y."/>
            <person name="Jiang S."/>
        </authorList>
    </citation>
    <scope>NUCLEOTIDE SEQUENCE [LARGE SCALE GENOMIC DNA]</scope>
</reference>
<dbReference type="AlphaFoldDB" id="A0A5N5I8T2"/>
<keyword evidence="4" id="KW-1185">Reference proteome</keyword>
<name>A0A5N5I8T2_9ROSA</name>
<dbReference type="InterPro" id="IPR041844">
    <property type="entry name" value="Plantacyanin"/>
</dbReference>
<evidence type="ECO:0000313" key="3">
    <source>
        <dbReference type="EMBL" id="KAB2636545.1"/>
    </source>
</evidence>
<gene>
    <name evidence="3" type="ORF">D8674_027079</name>
</gene>
<proteinExistence type="predicted"/>
<dbReference type="OrthoDB" id="1934652at2759"/>
<evidence type="ECO:0000256" key="1">
    <source>
        <dbReference type="SAM" id="SignalP"/>
    </source>
</evidence>
<dbReference type="GO" id="GO:0005886">
    <property type="term" value="C:plasma membrane"/>
    <property type="evidence" value="ECO:0007669"/>
    <property type="project" value="TreeGrafter"/>
</dbReference>
<evidence type="ECO:0000313" key="4">
    <source>
        <dbReference type="Proteomes" id="UP000327157"/>
    </source>
</evidence>
<dbReference type="PROSITE" id="PS51485">
    <property type="entry name" value="PHYTOCYANIN"/>
    <property type="match status" value="1"/>
</dbReference>
<dbReference type="EMBL" id="SMOL01000004">
    <property type="protein sequence ID" value="KAB2636545.1"/>
    <property type="molecule type" value="Genomic_DNA"/>
</dbReference>
<dbReference type="PANTHER" id="PTHR33021">
    <property type="entry name" value="BLUE COPPER PROTEIN"/>
    <property type="match status" value="1"/>
</dbReference>
<organism evidence="3 4">
    <name type="scientific">Pyrus ussuriensis x Pyrus communis</name>
    <dbReference type="NCBI Taxonomy" id="2448454"/>
    <lineage>
        <taxon>Eukaryota</taxon>
        <taxon>Viridiplantae</taxon>
        <taxon>Streptophyta</taxon>
        <taxon>Embryophyta</taxon>
        <taxon>Tracheophyta</taxon>
        <taxon>Spermatophyta</taxon>
        <taxon>Magnoliopsida</taxon>
        <taxon>eudicotyledons</taxon>
        <taxon>Gunneridae</taxon>
        <taxon>Pentapetalae</taxon>
        <taxon>rosids</taxon>
        <taxon>fabids</taxon>
        <taxon>Rosales</taxon>
        <taxon>Rosaceae</taxon>
        <taxon>Amygdaloideae</taxon>
        <taxon>Maleae</taxon>
        <taxon>Pyrus</taxon>
    </lineage>
</organism>
<dbReference type="Gene3D" id="2.60.40.420">
    <property type="entry name" value="Cupredoxins - blue copper proteins"/>
    <property type="match status" value="2"/>
</dbReference>
<dbReference type="GO" id="GO:0009055">
    <property type="term" value="F:electron transfer activity"/>
    <property type="evidence" value="ECO:0007669"/>
    <property type="project" value="InterPro"/>
</dbReference>
<accession>A0A5N5I8T2</accession>
<reference evidence="3 4" key="3">
    <citation type="submission" date="2019-11" db="EMBL/GenBank/DDBJ databases">
        <title>A de novo genome assembly of a pear dwarfing rootstock.</title>
        <authorList>
            <person name="Wang F."/>
            <person name="Wang J."/>
            <person name="Li S."/>
            <person name="Zhang Y."/>
            <person name="Fang M."/>
            <person name="Ma L."/>
            <person name="Zhao Y."/>
            <person name="Jiang S."/>
        </authorList>
    </citation>
    <scope>NUCLEOTIDE SEQUENCE [LARGE SCALE GENOMIC DNA]</scope>
    <source>
        <strain evidence="3">S2</strain>
        <tissue evidence="3">Leaf</tissue>
    </source>
</reference>
<reference evidence="3 4" key="1">
    <citation type="submission" date="2019-09" db="EMBL/GenBank/DDBJ databases">
        <authorList>
            <person name="Ou C."/>
        </authorList>
    </citation>
    <scope>NUCLEOTIDE SEQUENCE [LARGE SCALE GENOMIC DNA]</scope>
    <source>
        <strain evidence="3">S2</strain>
        <tissue evidence="3">Leaf</tissue>
    </source>
</reference>
<dbReference type="InterPro" id="IPR003245">
    <property type="entry name" value="Phytocyanin_dom"/>
</dbReference>
<dbReference type="PANTHER" id="PTHR33021:SF469">
    <property type="entry name" value="PHYTOCYANIN DOMAIN-CONTAINING PROTEIN"/>
    <property type="match status" value="1"/>
</dbReference>
<dbReference type="Pfam" id="PF02298">
    <property type="entry name" value="Cu_bind_like"/>
    <property type="match status" value="1"/>
</dbReference>
<comment type="caution">
    <text evidence="3">The sequence shown here is derived from an EMBL/GenBank/DDBJ whole genome shotgun (WGS) entry which is preliminary data.</text>
</comment>
<feature type="chain" id="PRO_5024331955" evidence="1">
    <location>
        <begin position="27"/>
        <end position="111"/>
    </location>
</feature>
<sequence>MSHQGRCSVTQANVHLLFLFLTIVSAQKTTFTVGDKSGWTFNVENWTDGKKFKAGDELVFNYDPSLHNVAVVDANEYSSCNPVKLSKGLNYFICTVPGHCDADVKISVNAS</sequence>
<keyword evidence="1" id="KW-0732">Signal</keyword>
<dbReference type="CDD" id="cd11013">
    <property type="entry name" value="Plantacyanin"/>
    <property type="match status" value="1"/>
</dbReference>
<dbReference type="SUPFAM" id="SSF49503">
    <property type="entry name" value="Cupredoxins"/>
    <property type="match status" value="1"/>
</dbReference>
<evidence type="ECO:0000259" key="2">
    <source>
        <dbReference type="PROSITE" id="PS51485"/>
    </source>
</evidence>
<dbReference type="Proteomes" id="UP000327157">
    <property type="component" value="Chromosome 5"/>
</dbReference>
<feature type="signal peptide" evidence="1">
    <location>
        <begin position="1"/>
        <end position="26"/>
    </location>
</feature>
<dbReference type="InterPro" id="IPR008972">
    <property type="entry name" value="Cupredoxin"/>
</dbReference>
<dbReference type="InterPro" id="IPR039391">
    <property type="entry name" value="Phytocyanin-like"/>
</dbReference>
<protein>
    <submittedName>
        <fullName evidence="3">Basic blue protein-like</fullName>
    </submittedName>
</protein>